<protein>
    <recommendedName>
        <fullName evidence="4">Phage integrase SAM-like domain-containing protein</fullName>
    </recommendedName>
</protein>
<sequence length="413" mass="48005">MKILFWFRKSESKNSDLGNPQGSIQCRIVIEGLELEIGSTQLKCRKSEWDAHGQSFRSTCFNYEAANRKLLDQRTSLSRVYDLLLTRYDYVTPKLVKEYFLQKRKFVYSIDEIFSRFFEFRERLVQQGGLTDSTNDVNLNYSRHIKAYCAQAGIIRPTQIPAGFLFELYGFLIENNRCGVRMGRKVVAFAKQTFKWGKKTGMCPHLECFDDDMPGTAESEDFIDTTHLSILQLEKLYSFDFYELEKRGLITEQTAQMLSHERNAFVFNCFTGMHHCDYSSKEFNIEPYSGCLFLRGRRKKTKKPFSIMLLEPAVNILKLYNNSLKELPTKSNQKRNTTLKLIAMYVGIPLRLTTKIARKTFCDIALNEMMMTQDDVAACLGLTSTKYLKNYGRVREKRLIKTMKNWAALKEAS</sequence>
<dbReference type="RefSeq" id="WP_109677843.1">
    <property type="nucleotide sequence ID" value="NZ_QGDT01000018.1"/>
</dbReference>
<evidence type="ECO:0000313" key="3">
    <source>
        <dbReference type="Proteomes" id="UP000245880"/>
    </source>
</evidence>
<dbReference type="InterPro" id="IPR011010">
    <property type="entry name" value="DNA_brk_join_enz"/>
</dbReference>
<organism evidence="2 3">
    <name type="scientific">Dyadobacter jejuensis</name>
    <dbReference type="NCBI Taxonomy" id="1082580"/>
    <lineage>
        <taxon>Bacteria</taxon>
        <taxon>Pseudomonadati</taxon>
        <taxon>Bacteroidota</taxon>
        <taxon>Cytophagia</taxon>
        <taxon>Cytophagales</taxon>
        <taxon>Spirosomataceae</taxon>
        <taxon>Dyadobacter</taxon>
    </lineage>
</organism>
<name>A0A316A918_9BACT</name>
<dbReference type="Gene3D" id="1.10.443.10">
    <property type="entry name" value="Intergrase catalytic core"/>
    <property type="match status" value="1"/>
</dbReference>
<evidence type="ECO:0008006" key="4">
    <source>
        <dbReference type="Google" id="ProtNLM"/>
    </source>
</evidence>
<keyword evidence="3" id="KW-1185">Reference proteome</keyword>
<evidence type="ECO:0000256" key="1">
    <source>
        <dbReference type="ARBA" id="ARBA00023172"/>
    </source>
</evidence>
<accession>A0A316A918</accession>
<dbReference type="SUPFAM" id="SSF56349">
    <property type="entry name" value="DNA breaking-rejoining enzymes"/>
    <property type="match status" value="1"/>
</dbReference>
<dbReference type="GO" id="GO:0015074">
    <property type="term" value="P:DNA integration"/>
    <property type="evidence" value="ECO:0007669"/>
    <property type="project" value="InterPro"/>
</dbReference>
<dbReference type="InterPro" id="IPR013762">
    <property type="entry name" value="Integrase-like_cat_sf"/>
</dbReference>
<dbReference type="OrthoDB" id="937349at2"/>
<reference evidence="2 3" key="1">
    <citation type="submission" date="2018-03" db="EMBL/GenBank/DDBJ databases">
        <title>Genomic Encyclopedia of Archaeal and Bacterial Type Strains, Phase II (KMG-II): from individual species to whole genera.</title>
        <authorList>
            <person name="Goeker M."/>
        </authorList>
    </citation>
    <scope>NUCLEOTIDE SEQUENCE [LARGE SCALE GENOMIC DNA]</scope>
    <source>
        <strain evidence="2 3">DSM 100346</strain>
    </source>
</reference>
<dbReference type="GO" id="GO:0003677">
    <property type="term" value="F:DNA binding"/>
    <property type="evidence" value="ECO:0007669"/>
    <property type="project" value="InterPro"/>
</dbReference>
<dbReference type="GO" id="GO:0006310">
    <property type="term" value="P:DNA recombination"/>
    <property type="evidence" value="ECO:0007669"/>
    <property type="project" value="UniProtKB-KW"/>
</dbReference>
<keyword evidence="1" id="KW-0233">DNA recombination</keyword>
<dbReference type="AlphaFoldDB" id="A0A316A918"/>
<evidence type="ECO:0000313" key="2">
    <source>
        <dbReference type="EMBL" id="PWJ54245.1"/>
    </source>
</evidence>
<proteinExistence type="predicted"/>
<dbReference type="Proteomes" id="UP000245880">
    <property type="component" value="Unassembled WGS sequence"/>
</dbReference>
<gene>
    <name evidence="2" type="ORF">CLV98_1183</name>
</gene>
<comment type="caution">
    <text evidence="2">The sequence shown here is derived from an EMBL/GenBank/DDBJ whole genome shotgun (WGS) entry which is preliminary data.</text>
</comment>
<dbReference type="EMBL" id="QGDT01000018">
    <property type="protein sequence ID" value="PWJ54245.1"/>
    <property type="molecule type" value="Genomic_DNA"/>
</dbReference>